<feature type="region of interest" description="Disordered" evidence="14">
    <location>
        <begin position="238"/>
        <end position="280"/>
    </location>
</feature>
<comment type="catalytic activity">
    <reaction evidence="13">
        <text>a lipid A disaccharide + ATP = a lipid IVA + ADP + H(+)</text>
        <dbReference type="Rhea" id="RHEA:67840"/>
        <dbReference type="ChEBI" id="CHEBI:15378"/>
        <dbReference type="ChEBI" id="CHEBI:30616"/>
        <dbReference type="ChEBI" id="CHEBI:176343"/>
        <dbReference type="ChEBI" id="CHEBI:176425"/>
        <dbReference type="ChEBI" id="CHEBI:456216"/>
        <dbReference type="EC" id="2.7.1.130"/>
    </reaction>
</comment>
<evidence type="ECO:0000256" key="3">
    <source>
        <dbReference type="ARBA" id="ARBA00012071"/>
    </source>
</evidence>
<proteinExistence type="inferred from homology"/>
<dbReference type="SUPFAM" id="SSF52540">
    <property type="entry name" value="P-loop containing nucleoside triphosphate hydrolases"/>
    <property type="match status" value="1"/>
</dbReference>
<evidence type="ECO:0000256" key="2">
    <source>
        <dbReference type="ARBA" id="ARBA00004870"/>
    </source>
</evidence>
<evidence type="ECO:0000256" key="10">
    <source>
        <dbReference type="ARBA" id="ARBA00022840"/>
    </source>
</evidence>
<feature type="binding site" evidence="13">
    <location>
        <begin position="69"/>
        <end position="76"/>
    </location>
    <ligand>
        <name>ATP</name>
        <dbReference type="ChEBI" id="CHEBI:30616"/>
    </ligand>
</feature>
<dbReference type="InterPro" id="IPR027417">
    <property type="entry name" value="P-loop_NTPase"/>
</dbReference>
<evidence type="ECO:0000256" key="4">
    <source>
        <dbReference type="ARBA" id="ARBA00016436"/>
    </source>
</evidence>
<evidence type="ECO:0000313" key="15">
    <source>
        <dbReference type="EMBL" id="SFL83682.1"/>
    </source>
</evidence>
<dbReference type="EMBL" id="FOTW01000008">
    <property type="protein sequence ID" value="SFL83682.1"/>
    <property type="molecule type" value="Genomic_DNA"/>
</dbReference>
<accession>A0A1I4KY01</accession>
<comment type="function">
    <text evidence="1 13">Transfers the gamma-phosphate of ATP to the 4'-position of a tetraacyldisaccharide 1-phosphate intermediate (termed DS-1-P) to form tetraacyldisaccharide 1,4'-bis-phosphate (lipid IVA).</text>
</comment>
<comment type="pathway">
    <text evidence="2 13">Glycolipid biosynthesis; lipid IV(A) biosynthesis; lipid IV(A) from (3R)-3-hydroxytetradecanoyl-[acyl-carrier-protein] and UDP-N-acetyl-alpha-D-glucosamine: step 6/6.</text>
</comment>
<dbReference type="EC" id="2.7.1.130" evidence="3 13"/>
<protein>
    <recommendedName>
        <fullName evidence="4 13">Tetraacyldisaccharide 4'-kinase</fullName>
        <ecNumber evidence="3 13">2.7.1.130</ecNumber>
    </recommendedName>
    <alternativeName>
        <fullName evidence="12 13">Lipid A 4'-kinase</fullName>
    </alternativeName>
</protein>
<dbReference type="NCBIfam" id="TIGR00682">
    <property type="entry name" value="lpxK"/>
    <property type="match status" value="1"/>
</dbReference>
<evidence type="ECO:0000256" key="6">
    <source>
        <dbReference type="ARBA" id="ARBA00022556"/>
    </source>
</evidence>
<dbReference type="AlphaFoldDB" id="A0A1I4KY01"/>
<organism evidence="15 16">
    <name type="scientific">Rugamonas rubra</name>
    <dbReference type="NCBI Taxonomy" id="758825"/>
    <lineage>
        <taxon>Bacteria</taxon>
        <taxon>Pseudomonadati</taxon>
        <taxon>Pseudomonadota</taxon>
        <taxon>Betaproteobacteria</taxon>
        <taxon>Burkholderiales</taxon>
        <taxon>Oxalobacteraceae</taxon>
        <taxon>Telluria group</taxon>
        <taxon>Rugamonas</taxon>
    </lineage>
</organism>
<keyword evidence="16" id="KW-1185">Reference proteome</keyword>
<evidence type="ECO:0000256" key="1">
    <source>
        <dbReference type="ARBA" id="ARBA00002274"/>
    </source>
</evidence>
<keyword evidence="5 13" id="KW-0444">Lipid biosynthesis</keyword>
<dbReference type="OrthoDB" id="9766423at2"/>
<dbReference type="GO" id="GO:0009244">
    <property type="term" value="P:lipopolysaccharide core region biosynthetic process"/>
    <property type="evidence" value="ECO:0007669"/>
    <property type="project" value="TreeGrafter"/>
</dbReference>
<dbReference type="HAMAP" id="MF_00409">
    <property type="entry name" value="LpxK"/>
    <property type="match status" value="1"/>
</dbReference>
<evidence type="ECO:0000256" key="9">
    <source>
        <dbReference type="ARBA" id="ARBA00022777"/>
    </source>
</evidence>
<dbReference type="Pfam" id="PF02606">
    <property type="entry name" value="LpxK"/>
    <property type="match status" value="1"/>
</dbReference>
<reference evidence="15 16" key="1">
    <citation type="submission" date="2016-10" db="EMBL/GenBank/DDBJ databases">
        <authorList>
            <person name="de Groot N.N."/>
        </authorList>
    </citation>
    <scope>NUCLEOTIDE SEQUENCE [LARGE SCALE GENOMIC DNA]</scope>
    <source>
        <strain evidence="15 16">ATCC 43154</strain>
    </source>
</reference>
<keyword evidence="9 13" id="KW-0418">Kinase</keyword>
<feature type="compositionally biased region" description="Polar residues" evidence="14">
    <location>
        <begin position="260"/>
        <end position="277"/>
    </location>
</feature>
<dbReference type="PANTHER" id="PTHR42724:SF1">
    <property type="entry name" value="TETRAACYLDISACCHARIDE 4'-KINASE, MITOCHONDRIAL-RELATED"/>
    <property type="match status" value="1"/>
</dbReference>
<keyword evidence="8 13" id="KW-0547">Nucleotide-binding</keyword>
<keyword evidence="11 13" id="KW-0443">Lipid metabolism</keyword>
<evidence type="ECO:0000256" key="8">
    <source>
        <dbReference type="ARBA" id="ARBA00022741"/>
    </source>
</evidence>
<gene>
    <name evidence="13" type="primary">lpxK</name>
    <name evidence="15" type="ORF">SAMN02982985_01709</name>
</gene>
<keyword evidence="7 13" id="KW-0808">Transferase</keyword>
<evidence type="ECO:0000256" key="14">
    <source>
        <dbReference type="SAM" id="MobiDB-lite"/>
    </source>
</evidence>
<evidence type="ECO:0000256" key="11">
    <source>
        <dbReference type="ARBA" id="ARBA00023098"/>
    </source>
</evidence>
<comment type="similarity">
    <text evidence="13">Belongs to the LpxK family.</text>
</comment>
<dbReference type="GO" id="GO:0005524">
    <property type="term" value="F:ATP binding"/>
    <property type="evidence" value="ECO:0007669"/>
    <property type="project" value="UniProtKB-UniRule"/>
</dbReference>
<dbReference type="InterPro" id="IPR003758">
    <property type="entry name" value="LpxK"/>
</dbReference>
<dbReference type="GO" id="GO:0005886">
    <property type="term" value="C:plasma membrane"/>
    <property type="evidence" value="ECO:0007669"/>
    <property type="project" value="TreeGrafter"/>
</dbReference>
<sequence length="381" mass="40716">MPSTRPTRTAALETTLTRAWLRRGPLACALWPVSLLFRALSALRARLYRAGLLASSRLPVPVVVVGNIFIGGTGKTPLTIWLVQALQAAGMRPGVVSRGHGSAAATPRAVDAGSTPQQVGDEPLLIFQRTGCPVMVGRDRAATGRALLAAHPGVDILLTDDGLQHYALQRDVEIILFDGRGAGNGWLLPAGPLREPPSRWRDFTVINAPELTPALVAATGAAEGRAVQMQLVGEMAEQLRDRSQRRPLSALARPERLGPANQSGDSDPTGQSSQPGPSAQPALRIVAAAGIGNPQRFFAMLRAAGLRFEELPLPDHHDFLDQPFGALQADMILMTEKDAVKCARIEDLKDDPRLWVVPVTARIDAALAEQIVEKCRGCSPA</sequence>
<evidence type="ECO:0000256" key="5">
    <source>
        <dbReference type="ARBA" id="ARBA00022516"/>
    </source>
</evidence>
<dbReference type="RefSeq" id="WP_093386307.1">
    <property type="nucleotide sequence ID" value="NZ_FOTW01000008.1"/>
</dbReference>
<dbReference type="GO" id="GO:0009245">
    <property type="term" value="P:lipid A biosynthetic process"/>
    <property type="evidence" value="ECO:0007669"/>
    <property type="project" value="UniProtKB-UniRule"/>
</dbReference>
<dbReference type="PANTHER" id="PTHR42724">
    <property type="entry name" value="TETRAACYLDISACCHARIDE 4'-KINASE"/>
    <property type="match status" value="1"/>
</dbReference>
<evidence type="ECO:0000256" key="13">
    <source>
        <dbReference type="HAMAP-Rule" id="MF_00409"/>
    </source>
</evidence>
<name>A0A1I4KY01_9BURK</name>
<dbReference type="Proteomes" id="UP000199470">
    <property type="component" value="Unassembled WGS sequence"/>
</dbReference>
<dbReference type="UniPathway" id="UPA00359">
    <property type="reaction ID" value="UER00482"/>
</dbReference>
<dbReference type="STRING" id="758825.SAMN02982985_01709"/>
<evidence type="ECO:0000256" key="7">
    <source>
        <dbReference type="ARBA" id="ARBA00022679"/>
    </source>
</evidence>
<dbReference type="GO" id="GO:0009029">
    <property type="term" value="F:lipid-A 4'-kinase activity"/>
    <property type="evidence" value="ECO:0007669"/>
    <property type="project" value="UniProtKB-UniRule"/>
</dbReference>
<evidence type="ECO:0000313" key="16">
    <source>
        <dbReference type="Proteomes" id="UP000199470"/>
    </source>
</evidence>
<keyword evidence="6 13" id="KW-0441">Lipid A biosynthesis</keyword>
<keyword evidence="10 13" id="KW-0067">ATP-binding</keyword>
<evidence type="ECO:0000256" key="12">
    <source>
        <dbReference type="ARBA" id="ARBA00029757"/>
    </source>
</evidence>